<evidence type="ECO:0000259" key="2">
    <source>
        <dbReference type="SMART" id="SM00014"/>
    </source>
</evidence>
<dbReference type="Proteomes" id="UP000531840">
    <property type="component" value="Unassembled WGS sequence"/>
</dbReference>
<evidence type="ECO:0000313" key="4">
    <source>
        <dbReference type="Proteomes" id="UP000531840"/>
    </source>
</evidence>
<dbReference type="PANTHER" id="PTHR14969:SF13">
    <property type="entry name" value="AT30094P"/>
    <property type="match status" value="1"/>
</dbReference>
<evidence type="ECO:0000313" key="3">
    <source>
        <dbReference type="EMBL" id="NYS46666.1"/>
    </source>
</evidence>
<feature type="transmembrane region" description="Helical" evidence="1">
    <location>
        <begin position="118"/>
        <end position="140"/>
    </location>
</feature>
<feature type="transmembrane region" description="Helical" evidence="1">
    <location>
        <begin position="76"/>
        <end position="98"/>
    </location>
</feature>
<dbReference type="Pfam" id="PF01569">
    <property type="entry name" value="PAP2"/>
    <property type="match status" value="1"/>
</dbReference>
<reference evidence="3 4" key="1">
    <citation type="submission" date="2020-07" db="EMBL/GenBank/DDBJ databases">
        <title>MOT database genomes.</title>
        <authorList>
            <person name="Joseph S."/>
            <person name="Aduse-Opoku J."/>
            <person name="Hashim A."/>
            <person name="Wade W."/>
            <person name="Curtis M."/>
        </authorList>
    </citation>
    <scope>NUCLEOTIDE SEQUENCE [LARGE SCALE GENOMIC DNA]</scope>
    <source>
        <strain evidence="3 4">CIP 106318</strain>
    </source>
</reference>
<dbReference type="InterPro" id="IPR036938">
    <property type="entry name" value="PAP2/HPO_sf"/>
</dbReference>
<accession>A0ABX2SXY3</accession>
<dbReference type="SMART" id="SM00014">
    <property type="entry name" value="acidPPc"/>
    <property type="match status" value="1"/>
</dbReference>
<gene>
    <name evidence="3" type="ORF">HZY85_00455</name>
</gene>
<comment type="caution">
    <text evidence="3">The sequence shown here is derived from an EMBL/GenBank/DDBJ whole genome shotgun (WGS) entry which is preliminary data.</text>
</comment>
<dbReference type="RefSeq" id="WP_179939742.1">
    <property type="nucleotide sequence ID" value="NZ_JACBYF010000001.1"/>
</dbReference>
<keyword evidence="1" id="KW-0812">Transmembrane</keyword>
<evidence type="ECO:0000256" key="1">
    <source>
        <dbReference type="SAM" id="Phobius"/>
    </source>
</evidence>
<dbReference type="Gene3D" id="1.20.144.10">
    <property type="entry name" value="Phosphatidic acid phosphatase type 2/haloperoxidase"/>
    <property type="match status" value="2"/>
</dbReference>
<protein>
    <submittedName>
        <fullName evidence="3">Phosphatase PAP2 family protein</fullName>
    </submittedName>
</protein>
<keyword evidence="4" id="KW-1185">Reference proteome</keyword>
<sequence length="204" mass="23846">MFSVLPFLIISTIGLFNWEYLEFIDNNIWKYVYKVRFEFLNKIFILITTFGDSWFLFLVVTIFTIFLLLKKDLINAIFLSSSVILGALILNKILKSVYARPRPFESINLENLIEASNYSYPSGHSMGSIIVYFLMCYLISKNIENKNLGKKLYIFFTIFSILIAISRVYLGVHYLTDIVAGFSLGFTWAILSIYFYEKFLITKR</sequence>
<name>A0ABX2SXY3_9BACL</name>
<proteinExistence type="predicted"/>
<dbReference type="InterPro" id="IPR000326">
    <property type="entry name" value="PAP2/HPO"/>
</dbReference>
<feature type="transmembrane region" description="Helical" evidence="1">
    <location>
        <begin position="43"/>
        <end position="69"/>
    </location>
</feature>
<organism evidence="3 4">
    <name type="scientific">Gemelliphila palaticanis</name>
    <dbReference type="NCBI Taxonomy" id="81950"/>
    <lineage>
        <taxon>Bacteria</taxon>
        <taxon>Bacillati</taxon>
        <taxon>Bacillota</taxon>
        <taxon>Bacilli</taxon>
        <taxon>Bacillales</taxon>
        <taxon>Gemellaceae</taxon>
        <taxon>Gemelliphila</taxon>
    </lineage>
</organism>
<feature type="transmembrane region" description="Helical" evidence="1">
    <location>
        <begin position="178"/>
        <end position="196"/>
    </location>
</feature>
<dbReference type="SUPFAM" id="SSF48317">
    <property type="entry name" value="Acid phosphatase/Vanadium-dependent haloperoxidase"/>
    <property type="match status" value="1"/>
</dbReference>
<dbReference type="PANTHER" id="PTHR14969">
    <property type="entry name" value="SPHINGOSINE-1-PHOSPHATE PHOSPHOHYDROLASE"/>
    <property type="match status" value="1"/>
</dbReference>
<feature type="transmembrane region" description="Helical" evidence="1">
    <location>
        <begin position="152"/>
        <end position="172"/>
    </location>
</feature>
<dbReference type="CDD" id="cd03392">
    <property type="entry name" value="PAP2_like_2"/>
    <property type="match status" value="1"/>
</dbReference>
<feature type="domain" description="Phosphatidic acid phosphatase type 2/haloperoxidase" evidence="2">
    <location>
        <begin position="73"/>
        <end position="193"/>
    </location>
</feature>
<dbReference type="EMBL" id="JACBYF010000001">
    <property type="protein sequence ID" value="NYS46666.1"/>
    <property type="molecule type" value="Genomic_DNA"/>
</dbReference>
<keyword evidence="1" id="KW-0472">Membrane</keyword>
<keyword evidence="1" id="KW-1133">Transmembrane helix</keyword>